<dbReference type="InParanoid" id="A0A2P5C8N6"/>
<evidence type="ECO:0000256" key="6">
    <source>
        <dbReference type="ARBA" id="ARBA00022692"/>
    </source>
</evidence>
<evidence type="ECO:0000256" key="7">
    <source>
        <dbReference type="ARBA" id="ARBA00022723"/>
    </source>
</evidence>
<accession>A0A2P5C8N6</accession>
<keyword evidence="8 14" id="KW-0863">Zinc-finger</keyword>
<dbReference type="PANTHER" id="PTHR46913">
    <property type="entry name" value="RING-H2 FINGER PROTEIN ATL16"/>
    <property type="match status" value="1"/>
</dbReference>
<dbReference type="GO" id="GO:0008270">
    <property type="term" value="F:zinc ion binding"/>
    <property type="evidence" value="ECO:0007669"/>
    <property type="project" value="UniProtKB-KW"/>
</dbReference>
<evidence type="ECO:0000256" key="16">
    <source>
        <dbReference type="SAM" id="Phobius"/>
    </source>
</evidence>
<dbReference type="InterPro" id="IPR013083">
    <property type="entry name" value="Znf_RING/FYVE/PHD"/>
</dbReference>
<evidence type="ECO:0000256" key="8">
    <source>
        <dbReference type="ARBA" id="ARBA00022771"/>
    </source>
</evidence>
<dbReference type="GO" id="GO:0016567">
    <property type="term" value="P:protein ubiquitination"/>
    <property type="evidence" value="ECO:0007669"/>
    <property type="project" value="InterPro"/>
</dbReference>
<evidence type="ECO:0000256" key="12">
    <source>
        <dbReference type="ARBA" id="ARBA00023136"/>
    </source>
</evidence>
<dbReference type="EMBL" id="JXTC01000397">
    <property type="protein sequence ID" value="PON57408.1"/>
    <property type="molecule type" value="Genomic_DNA"/>
</dbReference>
<dbReference type="Pfam" id="PF13639">
    <property type="entry name" value="zf-RING_2"/>
    <property type="match status" value="1"/>
</dbReference>
<keyword evidence="11 16" id="KW-1133">Transmembrane helix</keyword>
<dbReference type="AlphaFoldDB" id="A0A2P5C8N6"/>
<evidence type="ECO:0000256" key="1">
    <source>
        <dbReference type="ARBA" id="ARBA00000900"/>
    </source>
</evidence>
<dbReference type="EC" id="2.3.2.27" evidence="4"/>
<dbReference type="GO" id="GO:0016020">
    <property type="term" value="C:membrane"/>
    <property type="evidence" value="ECO:0007669"/>
    <property type="project" value="UniProtKB-SubCell"/>
</dbReference>
<comment type="pathway">
    <text evidence="3">Protein modification; protein ubiquitination.</text>
</comment>
<dbReference type="GO" id="GO:0061630">
    <property type="term" value="F:ubiquitin protein ligase activity"/>
    <property type="evidence" value="ECO:0007669"/>
    <property type="project" value="UniProtKB-EC"/>
</dbReference>
<comment type="subcellular location">
    <subcellularLocation>
        <location evidence="2">Membrane</location>
        <topology evidence="2">Single-pass membrane protein</topology>
    </subcellularLocation>
</comment>
<evidence type="ECO:0000256" key="2">
    <source>
        <dbReference type="ARBA" id="ARBA00004167"/>
    </source>
</evidence>
<reference evidence="19" key="1">
    <citation type="submission" date="2016-06" db="EMBL/GenBank/DDBJ databases">
        <title>Parallel loss of symbiosis genes in relatives of nitrogen-fixing non-legume Parasponia.</title>
        <authorList>
            <person name="Van Velzen R."/>
            <person name="Holmer R."/>
            <person name="Bu F."/>
            <person name="Rutten L."/>
            <person name="Van Zeijl A."/>
            <person name="Liu W."/>
            <person name="Santuari L."/>
            <person name="Cao Q."/>
            <person name="Sharma T."/>
            <person name="Shen D."/>
            <person name="Roswanjaya Y."/>
            <person name="Wardhani T."/>
            <person name="Kalhor M.S."/>
            <person name="Jansen J."/>
            <person name="Van den Hoogen J."/>
            <person name="Gungor B."/>
            <person name="Hartog M."/>
            <person name="Hontelez J."/>
            <person name="Verver J."/>
            <person name="Yang W.-C."/>
            <person name="Schijlen E."/>
            <person name="Repin R."/>
            <person name="Schilthuizen M."/>
            <person name="Schranz E."/>
            <person name="Heidstra R."/>
            <person name="Miyata K."/>
            <person name="Fedorova E."/>
            <person name="Kohlen W."/>
            <person name="Bisseling T."/>
            <person name="Smit S."/>
            <person name="Geurts R."/>
        </authorList>
    </citation>
    <scope>NUCLEOTIDE SEQUENCE [LARGE SCALE GENOMIC DNA]</scope>
    <source>
        <strain evidence="19">cv. RG33-2</strain>
    </source>
</reference>
<sequence>MGSDDDERHKHNLNVSHKVTLAAVSSLFAVTLLVILFFLYIKYRQNRRRESRRRSDFISRLVTAQITPSDHVDANHITNRPPPKAKPGGLDPHVIDALPEFVYKSSAAAAANRQNRRRGGGASESVVECAVCLSSITDDAKVRLLPNCNHLFHVDCVDLWLGSNTTCPLCRAAVEPRVPHPEEGGSNAAVVVEPTAPPVDELSLLHGDHQDDNDEKASGSGSRPLSSFRRMLSRERSSRRSSLGSCGESAAVVDHQVLERQ</sequence>
<dbReference type="CDD" id="cd16461">
    <property type="entry name" value="RING-H2_EL5-like"/>
    <property type="match status" value="1"/>
</dbReference>
<evidence type="ECO:0000256" key="9">
    <source>
        <dbReference type="ARBA" id="ARBA00022786"/>
    </source>
</evidence>
<dbReference type="PROSITE" id="PS50089">
    <property type="entry name" value="ZF_RING_2"/>
    <property type="match status" value="1"/>
</dbReference>
<dbReference type="InterPro" id="IPR044600">
    <property type="entry name" value="ATL1/ATL16-like"/>
</dbReference>
<comment type="catalytic activity">
    <reaction evidence="1">
        <text>S-ubiquitinyl-[E2 ubiquitin-conjugating enzyme]-L-cysteine + [acceptor protein]-L-lysine = [E2 ubiquitin-conjugating enzyme]-L-cysteine + N(6)-ubiquitinyl-[acceptor protein]-L-lysine.</text>
        <dbReference type="EC" id="2.3.2.27"/>
    </reaction>
</comment>
<dbReference type="Gene3D" id="3.30.40.10">
    <property type="entry name" value="Zinc/RING finger domain, C3HC4 (zinc finger)"/>
    <property type="match status" value="1"/>
</dbReference>
<evidence type="ECO:0000256" key="10">
    <source>
        <dbReference type="ARBA" id="ARBA00022833"/>
    </source>
</evidence>
<gene>
    <name evidence="18" type="ORF">TorRG33x02_293930</name>
</gene>
<evidence type="ECO:0000256" key="4">
    <source>
        <dbReference type="ARBA" id="ARBA00012483"/>
    </source>
</evidence>
<dbReference type="InterPro" id="IPR001841">
    <property type="entry name" value="Znf_RING"/>
</dbReference>
<evidence type="ECO:0000256" key="15">
    <source>
        <dbReference type="SAM" id="MobiDB-lite"/>
    </source>
</evidence>
<evidence type="ECO:0000256" key="11">
    <source>
        <dbReference type="ARBA" id="ARBA00022989"/>
    </source>
</evidence>
<evidence type="ECO:0000256" key="14">
    <source>
        <dbReference type="PROSITE-ProRule" id="PRU00175"/>
    </source>
</evidence>
<name>A0A2P5C8N6_TREOI</name>
<feature type="domain" description="RING-type" evidence="17">
    <location>
        <begin position="129"/>
        <end position="171"/>
    </location>
</feature>
<dbReference type="FunFam" id="3.30.40.10:FF:000187">
    <property type="entry name" value="E3 ubiquitin-protein ligase ATL6"/>
    <property type="match status" value="1"/>
</dbReference>
<keyword evidence="7" id="KW-0479">Metal-binding</keyword>
<keyword evidence="9" id="KW-0833">Ubl conjugation pathway</keyword>
<evidence type="ECO:0000256" key="3">
    <source>
        <dbReference type="ARBA" id="ARBA00004906"/>
    </source>
</evidence>
<keyword evidence="5" id="KW-0808">Transferase</keyword>
<evidence type="ECO:0000313" key="18">
    <source>
        <dbReference type="EMBL" id="PON57408.1"/>
    </source>
</evidence>
<keyword evidence="19" id="KW-1185">Reference proteome</keyword>
<evidence type="ECO:0000256" key="5">
    <source>
        <dbReference type="ARBA" id="ARBA00022679"/>
    </source>
</evidence>
<feature type="region of interest" description="Disordered" evidence="15">
    <location>
        <begin position="200"/>
        <end position="261"/>
    </location>
</feature>
<comment type="similarity">
    <text evidence="13">Belongs to the RING-type zinc finger family. ATL subfamily.</text>
</comment>
<dbReference type="Proteomes" id="UP000237000">
    <property type="component" value="Unassembled WGS sequence"/>
</dbReference>
<dbReference type="SUPFAM" id="SSF57850">
    <property type="entry name" value="RING/U-box"/>
    <property type="match status" value="1"/>
</dbReference>
<organism evidence="18 19">
    <name type="scientific">Trema orientale</name>
    <name type="common">Charcoal tree</name>
    <name type="synonym">Celtis orientalis</name>
    <dbReference type="NCBI Taxonomy" id="63057"/>
    <lineage>
        <taxon>Eukaryota</taxon>
        <taxon>Viridiplantae</taxon>
        <taxon>Streptophyta</taxon>
        <taxon>Embryophyta</taxon>
        <taxon>Tracheophyta</taxon>
        <taxon>Spermatophyta</taxon>
        <taxon>Magnoliopsida</taxon>
        <taxon>eudicotyledons</taxon>
        <taxon>Gunneridae</taxon>
        <taxon>Pentapetalae</taxon>
        <taxon>rosids</taxon>
        <taxon>fabids</taxon>
        <taxon>Rosales</taxon>
        <taxon>Cannabaceae</taxon>
        <taxon>Trema</taxon>
    </lineage>
</organism>
<keyword evidence="6 16" id="KW-0812">Transmembrane</keyword>
<dbReference type="STRING" id="63057.A0A2P5C8N6"/>
<keyword evidence="12 16" id="KW-0472">Membrane</keyword>
<proteinExistence type="inferred from homology"/>
<dbReference type="OrthoDB" id="8062037at2759"/>
<evidence type="ECO:0000256" key="13">
    <source>
        <dbReference type="ARBA" id="ARBA00024209"/>
    </source>
</evidence>
<dbReference type="SMART" id="SM00184">
    <property type="entry name" value="RING"/>
    <property type="match status" value="1"/>
</dbReference>
<keyword evidence="10" id="KW-0862">Zinc</keyword>
<evidence type="ECO:0000259" key="17">
    <source>
        <dbReference type="PROSITE" id="PS50089"/>
    </source>
</evidence>
<evidence type="ECO:0000313" key="19">
    <source>
        <dbReference type="Proteomes" id="UP000237000"/>
    </source>
</evidence>
<dbReference type="PANTHER" id="PTHR46913:SF1">
    <property type="entry name" value="RING-H2 FINGER PROTEIN ATL16"/>
    <property type="match status" value="1"/>
</dbReference>
<feature type="transmembrane region" description="Helical" evidence="16">
    <location>
        <begin position="20"/>
        <end position="43"/>
    </location>
</feature>
<comment type="caution">
    <text evidence="18">The sequence shown here is derived from an EMBL/GenBank/DDBJ whole genome shotgun (WGS) entry which is preliminary data.</text>
</comment>
<protein>
    <recommendedName>
        <fullName evidence="4">RING-type E3 ubiquitin transferase</fullName>
        <ecNumber evidence="4">2.3.2.27</ecNumber>
    </recommendedName>
</protein>